<dbReference type="Proteomes" id="UP000664417">
    <property type="component" value="Unassembled WGS sequence"/>
</dbReference>
<dbReference type="SUPFAM" id="SSF49879">
    <property type="entry name" value="SMAD/FHA domain"/>
    <property type="match status" value="2"/>
</dbReference>
<dbReference type="PROSITE" id="PS50006">
    <property type="entry name" value="FHA_DOMAIN"/>
    <property type="match status" value="2"/>
</dbReference>
<dbReference type="EMBL" id="JAFREP010000007">
    <property type="protein sequence ID" value="MBO1318842.1"/>
    <property type="molecule type" value="Genomic_DNA"/>
</dbReference>
<feature type="domain" description="FHA" evidence="2">
    <location>
        <begin position="22"/>
        <end position="74"/>
    </location>
</feature>
<keyword evidence="4" id="KW-1185">Reference proteome</keyword>
<keyword evidence="1" id="KW-0472">Membrane</keyword>
<dbReference type="InterPro" id="IPR050923">
    <property type="entry name" value="Cell_Proc_Reg/RNA_Proc"/>
</dbReference>
<feature type="domain" description="FHA" evidence="2">
    <location>
        <begin position="135"/>
        <end position="184"/>
    </location>
</feature>
<name>A0A8J7U2R2_9BACT</name>
<dbReference type="CDD" id="cd00060">
    <property type="entry name" value="FHA"/>
    <property type="match status" value="2"/>
</dbReference>
<dbReference type="InterPro" id="IPR008984">
    <property type="entry name" value="SMAD_FHA_dom_sf"/>
</dbReference>
<dbReference type="RefSeq" id="WP_207858656.1">
    <property type="nucleotide sequence ID" value="NZ_JAFREP010000007.1"/>
</dbReference>
<accession>A0A8J7U2R2</accession>
<dbReference type="Gene3D" id="2.60.200.20">
    <property type="match status" value="2"/>
</dbReference>
<proteinExistence type="predicted"/>
<reference evidence="3" key="1">
    <citation type="submission" date="2021-03" db="EMBL/GenBank/DDBJ databases">
        <authorList>
            <person name="Wang G."/>
        </authorList>
    </citation>
    <scope>NUCLEOTIDE SEQUENCE</scope>
    <source>
        <strain evidence="3">KCTC 12899</strain>
    </source>
</reference>
<comment type="caution">
    <text evidence="3">The sequence shown here is derived from an EMBL/GenBank/DDBJ whole genome shotgun (WGS) entry which is preliminary data.</text>
</comment>
<protein>
    <submittedName>
        <fullName evidence="3">FHA domain-containing protein</fullName>
    </submittedName>
</protein>
<dbReference type="SMART" id="SM00240">
    <property type="entry name" value="FHA"/>
    <property type="match status" value="2"/>
</dbReference>
<dbReference type="InterPro" id="IPR000253">
    <property type="entry name" value="FHA_dom"/>
</dbReference>
<evidence type="ECO:0000256" key="1">
    <source>
        <dbReference type="SAM" id="Phobius"/>
    </source>
</evidence>
<dbReference type="Pfam" id="PF00498">
    <property type="entry name" value="FHA"/>
    <property type="match status" value="2"/>
</dbReference>
<dbReference type="AlphaFoldDB" id="A0A8J7U2R2"/>
<gene>
    <name evidence="3" type="ORF">J3U88_10240</name>
</gene>
<evidence type="ECO:0000259" key="2">
    <source>
        <dbReference type="PROSITE" id="PS50006"/>
    </source>
</evidence>
<dbReference type="PANTHER" id="PTHR23308">
    <property type="entry name" value="NUCLEAR INHIBITOR OF PROTEIN PHOSPHATASE-1"/>
    <property type="match status" value="1"/>
</dbReference>
<keyword evidence="1" id="KW-1133">Transmembrane helix</keyword>
<evidence type="ECO:0000313" key="3">
    <source>
        <dbReference type="EMBL" id="MBO1318842.1"/>
    </source>
</evidence>
<keyword evidence="1" id="KW-0812">Transmembrane</keyword>
<organism evidence="3 4">
    <name type="scientific">Acanthopleuribacter pedis</name>
    <dbReference type="NCBI Taxonomy" id="442870"/>
    <lineage>
        <taxon>Bacteria</taxon>
        <taxon>Pseudomonadati</taxon>
        <taxon>Acidobacteriota</taxon>
        <taxon>Holophagae</taxon>
        <taxon>Acanthopleuribacterales</taxon>
        <taxon>Acanthopleuribacteraceae</taxon>
        <taxon>Acanthopleuribacter</taxon>
    </lineage>
</organism>
<evidence type="ECO:0000313" key="4">
    <source>
        <dbReference type="Proteomes" id="UP000664417"/>
    </source>
</evidence>
<sequence>MPKLRIMFDNEWEEFSFDKEVFRIGRGLENDLPLPRSPVAKEHCEIRLVEDRYVLRDFVNHTFVNRKPVNEVALSHGDCLQLGGSLTAVFFLDSTVSDTETMRIVLGDSMREDGACLHLLENETPVRRFALSGFVRIGRGNQCEISISDETVSTVHAEMVRDADGYTLLDHDSSNGTKVNGQAVKRSRIYDGDVVQVGRVSLRFEREEATQVISTAATHRWQDEAAAETLHEAPTERIENPVIAARQNASADDVAAKTLFRPISLSMDDAVGGDTHAARVPNRNSWLMFAAAVSLTGAGYLLWHLGLFPF</sequence>
<feature type="transmembrane region" description="Helical" evidence="1">
    <location>
        <begin position="286"/>
        <end position="305"/>
    </location>
</feature>